<evidence type="ECO:0000313" key="2">
    <source>
        <dbReference type="Proteomes" id="UP001181258"/>
    </source>
</evidence>
<protein>
    <submittedName>
        <fullName evidence="1">Uncharacterized protein</fullName>
    </submittedName>
</protein>
<name>A0AA90YP39_PHOVU</name>
<dbReference type="RefSeq" id="WP_117875779.1">
    <property type="nucleotide sequence ID" value="NZ_CAXKYE010000059.1"/>
</dbReference>
<accession>A0AA90YP39</accession>
<reference evidence="1" key="1">
    <citation type="submission" date="2023-10" db="EMBL/GenBank/DDBJ databases">
        <title>Genome of potential pathogenic bacteria in Crohn's disease.</title>
        <authorList>
            <person name="Rodriguez-Palacios A."/>
        </authorList>
    </citation>
    <scope>NUCLEOTIDE SEQUENCE</scope>
    <source>
        <strain evidence="1">CavFT-hAR107</strain>
    </source>
</reference>
<sequence>MLREQLLEYKIYKERRKKQKRNNRKVAPKGVFPRMNIFVFTNLINFFRKNGFVSSQYINKTIVVPKFFSFENNSDDSITFFKLLLSSYLLSDNSILIDFTNCESVDISNAMLLDIMLKELNIVKRAYNEKYYNYITKSIRYKESKHIKVNKCLRVFRLIKDVKDVQDGEGFLYLGLKKGWAKRVSYKENNKGATCKEIREFLNNSLKESNAILNPVGENVIDKLLSEILNNAEDHSIHNEWYVNGVSYKEIVDGEPIIELNLGILNLGFSIAEGLSKSKEKNVDTIKEINEWYIRHYALMEKKGDICFTKDDLYTLYCLQEGISRLKYEDESRGRGTMNFIRAFITLGSFGEKNPQYKSHLNIISGKTIVNCDNKRKPYRKENTFFLSLNKDNDINLLPDKEYLKHTHQKFPGTFLEVKIYLNKTYFKEILP</sequence>
<dbReference type="EMBL" id="JAWDHD010000008">
    <property type="protein sequence ID" value="MDU0248369.1"/>
    <property type="molecule type" value="Genomic_DNA"/>
</dbReference>
<proteinExistence type="predicted"/>
<evidence type="ECO:0000313" key="1">
    <source>
        <dbReference type="EMBL" id="MDU0248369.1"/>
    </source>
</evidence>
<dbReference type="Proteomes" id="UP001181258">
    <property type="component" value="Unassembled WGS sequence"/>
</dbReference>
<comment type="caution">
    <text evidence="1">The sequence shown here is derived from an EMBL/GenBank/DDBJ whole genome shotgun (WGS) entry which is preliminary data.</text>
</comment>
<gene>
    <name evidence="1" type="ORF">RVY68_06630</name>
</gene>
<dbReference type="AlphaFoldDB" id="A0AA90YP39"/>
<organism evidence="1 2">
    <name type="scientific">Phocaeicola vulgatus</name>
    <name type="common">Bacteroides vulgatus</name>
    <dbReference type="NCBI Taxonomy" id="821"/>
    <lineage>
        <taxon>Bacteria</taxon>
        <taxon>Pseudomonadati</taxon>
        <taxon>Bacteroidota</taxon>
        <taxon>Bacteroidia</taxon>
        <taxon>Bacteroidales</taxon>
        <taxon>Bacteroidaceae</taxon>
        <taxon>Phocaeicola</taxon>
    </lineage>
</organism>